<organism evidence="2 3">
    <name type="scientific">Pseudoloma neurophilia</name>
    <dbReference type="NCBI Taxonomy" id="146866"/>
    <lineage>
        <taxon>Eukaryota</taxon>
        <taxon>Fungi</taxon>
        <taxon>Fungi incertae sedis</taxon>
        <taxon>Microsporidia</taxon>
        <taxon>Pseudoloma</taxon>
    </lineage>
</organism>
<protein>
    <submittedName>
        <fullName evidence="2">Uncharacterized protein</fullName>
    </submittedName>
</protein>
<proteinExistence type="predicted"/>
<reference evidence="2 3" key="1">
    <citation type="submission" date="2015-07" db="EMBL/GenBank/DDBJ databases">
        <title>The genome of Pseudoloma neurophilia, a relevant intracellular parasite of the zebrafish.</title>
        <authorList>
            <person name="Ndikumana S."/>
            <person name="Pelin A."/>
            <person name="Sanders J."/>
            <person name="Corradi N."/>
        </authorList>
    </citation>
    <scope>NUCLEOTIDE SEQUENCE [LARGE SCALE GENOMIC DNA]</scope>
    <source>
        <strain evidence="2 3">MK1</strain>
    </source>
</reference>
<feature type="compositionally biased region" description="Basic and acidic residues" evidence="1">
    <location>
        <begin position="11"/>
        <end position="22"/>
    </location>
</feature>
<evidence type="ECO:0000313" key="2">
    <source>
        <dbReference type="EMBL" id="KRH94303.1"/>
    </source>
</evidence>
<dbReference type="Proteomes" id="UP000051530">
    <property type="component" value="Unassembled WGS sequence"/>
</dbReference>
<evidence type="ECO:0000256" key="1">
    <source>
        <dbReference type="SAM" id="MobiDB-lite"/>
    </source>
</evidence>
<sequence length="45" mass="5078">MISQQSNTKGNDIDGKQQRTSRWNEESFITSVYVCQSLGQSPAWA</sequence>
<comment type="caution">
    <text evidence="2">The sequence shown here is derived from an EMBL/GenBank/DDBJ whole genome shotgun (WGS) entry which is preliminary data.</text>
</comment>
<keyword evidence="3" id="KW-1185">Reference proteome</keyword>
<feature type="compositionally biased region" description="Polar residues" evidence="1">
    <location>
        <begin position="1"/>
        <end position="10"/>
    </location>
</feature>
<dbReference type="EMBL" id="LGUB01000098">
    <property type="protein sequence ID" value="KRH94303.1"/>
    <property type="molecule type" value="Genomic_DNA"/>
</dbReference>
<feature type="region of interest" description="Disordered" evidence="1">
    <location>
        <begin position="1"/>
        <end position="22"/>
    </location>
</feature>
<dbReference type="AlphaFoldDB" id="A0A0R0M4E7"/>
<evidence type="ECO:0000313" key="3">
    <source>
        <dbReference type="Proteomes" id="UP000051530"/>
    </source>
</evidence>
<accession>A0A0R0M4E7</accession>
<name>A0A0R0M4E7_9MICR</name>
<gene>
    <name evidence="2" type="ORF">M153_3040005162</name>
</gene>
<dbReference type="VEuPathDB" id="MicrosporidiaDB:M153_3040005162"/>